<evidence type="ECO:0000313" key="4">
    <source>
        <dbReference type="Proteomes" id="UP000198215"/>
    </source>
</evidence>
<dbReference type="InterPro" id="IPR000120">
    <property type="entry name" value="Amidase"/>
</dbReference>
<dbReference type="SUPFAM" id="SSF75304">
    <property type="entry name" value="Amidase signature (AS) enzymes"/>
    <property type="match status" value="1"/>
</dbReference>
<dbReference type="PANTHER" id="PTHR11895">
    <property type="entry name" value="TRANSAMIDASE"/>
    <property type="match status" value="1"/>
</dbReference>
<dbReference type="InterPro" id="IPR023631">
    <property type="entry name" value="Amidase_dom"/>
</dbReference>
<dbReference type="RefSeq" id="WP_088975664.1">
    <property type="nucleotide sequence ID" value="NZ_LT607753.1"/>
</dbReference>
<dbReference type="EMBL" id="LT607753">
    <property type="protein sequence ID" value="SCG51161.1"/>
    <property type="molecule type" value="Genomic_DNA"/>
</dbReference>
<protein>
    <submittedName>
        <fullName evidence="3">Amidase</fullName>
    </submittedName>
</protein>
<dbReference type="PROSITE" id="PS00571">
    <property type="entry name" value="AMIDASES"/>
    <property type="match status" value="1"/>
</dbReference>
<dbReference type="InterPro" id="IPR020556">
    <property type="entry name" value="Amidase_CS"/>
</dbReference>
<evidence type="ECO:0000256" key="1">
    <source>
        <dbReference type="ARBA" id="ARBA00009199"/>
    </source>
</evidence>
<keyword evidence="4" id="KW-1185">Reference proteome</keyword>
<gene>
    <name evidence="3" type="ORF">GA0070614_1976</name>
</gene>
<proteinExistence type="inferred from homology"/>
<sequence length="487" mass="49350">MAEPHDLTALEQAAAVARGELSSVELVTHHLARVAALGDTLGAFVTVTPERALAAARAADAAPPEGRGPLHGVPTAVKDLTLTAGVRTTFGSAAFTDFVPPLDADVVRLMAAAGLVSLGKTTTSELGCSLYSEGLVAPPARNPWDLACTAGGSSGGAAAAVAGGLVPVAQGSDGGGSLRIPASLCGLVGYKPSRGVVSGGPVGFGAFGLPTNGPIGRTVADVAALLDVLAEPVPGEPYLPPPRPDGGYLAAARGATPGRLRIGRFTAPMLADEPVHPDCRAAVDRAADLLTAAGHEVVEVPPPLGPAVWPLFETLWYVLALAPVPPEREALLLPLTRHLRARGAAVGAGALMATLGEIQAQVRVGARRSAGCDLLLCPTLAAPQAPVGWFTGACDPAADFDRQRRFSPFCAVFNVTGQPSVSLPIGRTATDLPVGVLLTGRYGDDARLIAAAAQLEHCSDGWDRHPAIWRGVDSANVNGSGVGGSTP</sequence>
<dbReference type="PANTHER" id="PTHR11895:SF7">
    <property type="entry name" value="GLUTAMYL-TRNA(GLN) AMIDOTRANSFERASE SUBUNIT A, MITOCHONDRIAL"/>
    <property type="match status" value="1"/>
</dbReference>
<dbReference type="InterPro" id="IPR036928">
    <property type="entry name" value="AS_sf"/>
</dbReference>
<comment type="similarity">
    <text evidence="1">Belongs to the amidase family.</text>
</comment>
<dbReference type="OrthoDB" id="5175573at2"/>
<accession>A0A1C5HZT8</accession>
<reference evidence="4" key="1">
    <citation type="submission" date="2016-06" db="EMBL/GenBank/DDBJ databases">
        <authorList>
            <person name="Varghese N."/>
            <person name="Submissions Spin"/>
        </authorList>
    </citation>
    <scope>NUCLEOTIDE SEQUENCE [LARGE SCALE GENOMIC DNA]</scope>
    <source>
        <strain evidence="4">DSM 45161</strain>
    </source>
</reference>
<dbReference type="Gene3D" id="3.90.1300.10">
    <property type="entry name" value="Amidase signature (AS) domain"/>
    <property type="match status" value="1"/>
</dbReference>
<dbReference type="AlphaFoldDB" id="A0A1C5HZT8"/>
<dbReference type="GO" id="GO:0003824">
    <property type="term" value="F:catalytic activity"/>
    <property type="evidence" value="ECO:0007669"/>
    <property type="project" value="InterPro"/>
</dbReference>
<dbReference type="Proteomes" id="UP000198215">
    <property type="component" value="Chromosome I"/>
</dbReference>
<organism evidence="3 4">
    <name type="scientific">Micromonospora coxensis</name>
    <dbReference type="NCBI Taxonomy" id="356852"/>
    <lineage>
        <taxon>Bacteria</taxon>
        <taxon>Bacillati</taxon>
        <taxon>Actinomycetota</taxon>
        <taxon>Actinomycetes</taxon>
        <taxon>Micromonosporales</taxon>
        <taxon>Micromonosporaceae</taxon>
        <taxon>Micromonospora</taxon>
    </lineage>
</organism>
<feature type="domain" description="Amidase" evidence="2">
    <location>
        <begin position="25"/>
        <end position="448"/>
    </location>
</feature>
<evidence type="ECO:0000313" key="3">
    <source>
        <dbReference type="EMBL" id="SCG51161.1"/>
    </source>
</evidence>
<name>A0A1C5HZT8_9ACTN</name>
<dbReference type="Pfam" id="PF01425">
    <property type="entry name" value="Amidase"/>
    <property type="match status" value="1"/>
</dbReference>
<evidence type="ECO:0000259" key="2">
    <source>
        <dbReference type="Pfam" id="PF01425"/>
    </source>
</evidence>